<name>X1EY84_9ZZZZ</name>
<organism evidence="2">
    <name type="scientific">marine sediment metagenome</name>
    <dbReference type="NCBI Taxonomy" id="412755"/>
    <lineage>
        <taxon>unclassified sequences</taxon>
        <taxon>metagenomes</taxon>
        <taxon>ecological metagenomes</taxon>
    </lineage>
</organism>
<protein>
    <submittedName>
        <fullName evidence="2">Uncharacterized protein</fullName>
    </submittedName>
</protein>
<accession>X1EY84</accession>
<keyword evidence="1" id="KW-1133">Transmembrane helix</keyword>
<keyword evidence="1" id="KW-0812">Transmembrane</keyword>
<sequence length="52" mass="5859">MLWIRTHTLCPSSSLPLGDETMTWLGWLGCALIFIAILITVLKNNKESKNDL</sequence>
<gene>
    <name evidence="2" type="ORF">S01H4_65411</name>
</gene>
<reference evidence="2" key="1">
    <citation type="journal article" date="2014" name="Front. Microbiol.">
        <title>High frequency of phylogenetically diverse reductive dehalogenase-homologous genes in deep subseafloor sedimentary metagenomes.</title>
        <authorList>
            <person name="Kawai M."/>
            <person name="Futagami T."/>
            <person name="Toyoda A."/>
            <person name="Takaki Y."/>
            <person name="Nishi S."/>
            <person name="Hori S."/>
            <person name="Arai W."/>
            <person name="Tsubouchi T."/>
            <person name="Morono Y."/>
            <person name="Uchiyama I."/>
            <person name="Ito T."/>
            <person name="Fujiyama A."/>
            <person name="Inagaki F."/>
            <person name="Takami H."/>
        </authorList>
    </citation>
    <scope>NUCLEOTIDE SEQUENCE</scope>
    <source>
        <strain evidence="2">Expedition CK06-06</strain>
    </source>
</reference>
<dbReference type="AlphaFoldDB" id="X1EY84"/>
<dbReference type="InterPro" id="IPR037185">
    <property type="entry name" value="EmrE-like"/>
</dbReference>
<evidence type="ECO:0000313" key="2">
    <source>
        <dbReference type="EMBL" id="GAH25290.1"/>
    </source>
</evidence>
<keyword evidence="1" id="KW-0472">Membrane</keyword>
<dbReference type="EMBL" id="BART01040014">
    <property type="protein sequence ID" value="GAH25290.1"/>
    <property type="molecule type" value="Genomic_DNA"/>
</dbReference>
<feature type="transmembrane region" description="Helical" evidence="1">
    <location>
        <begin position="24"/>
        <end position="42"/>
    </location>
</feature>
<proteinExistence type="predicted"/>
<dbReference type="SUPFAM" id="SSF103481">
    <property type="entry name" value="Multidrug resistance efflux transporter EmrE"/>
    <property type="match status" value="1"/>
</dbReference>
<comment type="caution">
    <text evidence="2">The sequence shown here is derived from an EMBL/GenBank/DDBJ whole genome shotgun (WGS) entry which is preliminary data.</text>
</comment>
<evidence type="ECO:0000256" key="1">
    <source>
        <dbReference type="SAM" id="Phobius"/>
    </source>
</evidence>